<comment type="catalytic activity">
    <reaction evidence="5">
        <text>diphosphate + H2O = 2 phosphate + H(+)</text>
        <dbReference type="Rhea" id="RHEA:24576"/>
        <dbReference type="ChEBI" id="CHEBI:15377"/>
        <dbReference type="ChEBI" id="CHEBI:15378"/>
        <dbReference type="ChEBI" id="CHEBI:33019"/>
        <dbReference type="ChEBI" id="CHEBI:43474"/>
        <dbReference type="EC" id="3.6.1.1"/>
    </reaction>
</comment>
<evidence type="ECO:0000256" key="1">
    <source>
        <dbReference type="ARBA" id="ARBA00001946"/>
    </source>
</evidence>
<evidence type="ECO:0000313" key="7">
    <source>
        <dbReference type="Proteomes" id="UP001370348"/>
    </source>
</evidence>
<dbReference type="RefSeq" id="WP_394827207.1">
    <property type="nucleotide sequence ID" value="NZ_CP089984.1"/>
</dbReference>
<feature type="binding site" evidence="5">
    <location>
        <position position="104"/>
    </location>
    <ligand>
        <name>Mg(2+)</name>
        <dbReference type="ChEBI" id="CHEBI:18420"/>
        <label>1</label>
    </ligand>
</feature>
<feature type="binding site" evidence="5">
    <location>
        <position position="57"/>
    </location>
    <ligand>
        <name>substrate</name>
    </ligand>
</feature>
<dbReference type="PANTHER" id="PTHR10286">
    <property type="entry name" value="INORGANIC PYROPHOSPHATASE"/>
    <property type="match status" value="1"/>
</dbReference>
<gene>
    <name evidence="5" type="primary">ppa</name>
    <name evidence="6" type="ORF">LZC94_09880</name>
</gene>
<proteinExistence type="inferred from homology"/>
<feature type="binding site" evidence="5">
    <location>
        <position position="72"/>
    </location>
    <ligand>
        <name>Mg(2+)</name>
        <dbReference type="ChEBI" id="CHEBI:18420"/>
        <label>1</label>
    </ligand>
</feature>
<sequence>MSHPWHDIPIPEPIEEGFPGFIEIPQGSRVKYELDKDTGLLKVDRILFSAVHYPANYGFIPRTYCDDGDPLDVLVLCQEAVAPMCIMRARAIGVMQMRDEKGLDDKIIAVHLDDPAYCEYTHIRELPRHTLIELRRFFEDYKLLEHKAVTVEDFQGPFEANRIIRESIIGYQKLRAAEAH</sequence>
<organism evidence="6 7">
    <name type="scientific">Pendulispora albinea</name>
    <dbReference type="NCBI Taxonomy" id="2741071"/>
    <lineage>
        <taxon>Bacteria</taxon>
        <taxon>Pseudomonadati</taxon>
        <taxon>Myxococcota</taxon>
        <taxon>Myxococcia</taxon>
        <taxon>Myxococcales</taxon>
        <taxon>Sorangiineae</taxon>
        <taxon>Pendulisporaceae</taxon>
        <taxon>Pendulispora</taxon>
    </lineage>
</organism>
<dbReference type="EC" id="3.6.1.1" evidence="5"/>
<feature type="binding site" evidence="5">
    <location>
        <position position="67"/>
    </location>
    <ligand>
        <name>Mg(2+)</name>
        <dbReference type="ChEBI" id="CHEBI:18420"/>
        <label>1</label>
    </ligand>
</feature>
<name>A0ABZ2M2W1_9BACT</name>
<comment type="subunit">
    <text evidence="5">Homohexamer.</text>
</comment>
<dbReference type="PROSITE" id="PS00387">
    <property type="entry name" value="PPASE"/>
    <property type="match status" value="1"/>
</dbReference>
<dbReference type="Gene3D" id="3.90.80.10">
    <property type="entry name" value="Inorganic pyrophosphatase"/>
    <property type="match status" value="1"/>
</dbReference>
<comment type="cofactor">
    <cofactor evidence="1 5">
        <name>Mg(2+)</name>
        <dbReference type="ChEBI" id="CHEBI:18420"/>
    </cofactor>
</comment>
<dbReference type="HAMAP" id="MF_00209">
    <property type="entry name" value="Inorganic_PPase"/>
    <property type="match status" value="1"/>
</dbReference>
<dbReference type="EMBL" id="CP089984">
    <property type="protein sequence ID" value="WXB17573.1"/>
    <property type="molecule type" value="Genomic_DNA"/>
</dbReference>
<keyword evidence="5" id="KW-0963">Cytoplasm</keyword>
<evidence type="ECO:0000256" key="5">
    <source>
        <dbReference type="HAMAP-Rule" id="MF_00209"/>
    </source>
</evidence>
<comment type="function">
    <text evidence="5">Catalyzes the hydrolysis of inorganic pyrophosphate (PPi) forming two phosphate ions.</text>
</comment>
<dbReference type="Pfam" id="PF00719">
    <property type="entry name" value="Pyrophosphatase"/>
    <property type="match status" value="1"/>
</dbReference>
<comment type="similarity">
    <text evidence="5">Belongs to the PPase family.</text>
</comment>
<feature type="binding site" evidence="5">
    <location>
        <position position="31"/>
    </location>
    <ligand>
        <name>substrate</name>
    </ligand>
</feature>
<dbReference type="CDD" id="cd00412">
    <property type="entry name" value="pyrophosphatase"/>
    <property type="match status" value="1"/>
</dbReference>
<feature type="binding site" evidence="5">
    <location>
        <position position="45"/>
    </location>
    <ligand>
        <name>substrate</name>
    </ligand>
</feature>
<dbReference type="InterPro" id="IPR008162">
    <property type="entry name" value="Pyrophosphatase"/>
</dbReference>
<evidence type="ECO:0000256" key="2">
    <source>
        <dbReference type="ARBA" id="ARBA00022723"/>
    </source>
</evidence>
<comment type="subcellular location">
    <subcellularLocation>
        <location evidence="5">Cytoplasm</location>
    </subcellularLocation>
</comment>
<keyword evidence="3 5" id="KW-0378">Hydrolase</keyword>
<keyword evidence="2 5" id="KW-0479">Metal-binding</keyword>
<feature type="binding site" evidence="5">
    <location>
        <position position="141"/>
    </location>
    <ligand>
        <name>substrate</name>
    </ligand>
</feature>
<evidence type="ECO:0000313" key="6">
    <source>
        <dbReference type="EMBL" id="WXB17573.1"/>
    </source>
</evidence>
<dbReference type="SUPFAM" id="SSF50324">
    <property type="entry name" value="Inorganic pyrophosphatase"/>
    <property type="match status" value="1"/>
</dbReference>
<reference evidence="6 7" key="1">
    <citation type="submission" date="2021-12" db="EMBL/GenBank/DDBJ databases">
        <title>Discovery of the Pendulisporaceae a myxobacterial family with distinct sporulation behavior and unique specialized metabolism.</title>
        <authorList>
            <person name="Garcia R."/>
            <person name="Popoff A."/>
            <person name="Bader C.D."/>
            <person name="Loehr J."/>
            <person name="Walesch S."/>
            <person name="Walt C."/>
            <person name="Boldt J."/>
            <person name="Bunk B."/>
            <person name="Haeckl F.J.F.P.J."/>
            <person name="Gunesch A.P."/>
            <person name="Birkelbach J."/>
            <person name="Nuebel U."/>
            <person name="Pietschmann T."/>
            <person name="Bach T."/>
            <person name="Mueller R."/>
        </authorList>
    </citation>
    <scope>NUCLEOTIDE SEQUENCE [LARGE SCALE GENOMIC DNA]</scope>
    <source>
        <strain evidence="6 7">MSr11954</strain>
    </source>
</reference>
<dbReference type="Proteomes" id="UP001370348">
    <property type="component" value="Chromosome"/>
</dbReference>
<keyword evidence="4 5" id="KW-0460">Magnesium</keyword>
<accession>A0ABZ2M2W1</accession>
<protein>
    <recommendedName>
        <fullName evidence="5">Inorganic pyrophosphatase</fullName>
        <ecNumber evidence="5">3.6.1.1</ecNumber>
    </recommendedName>
    <alternativeName>
        <fullName evidence="5">Pyrophosphate phospho-hydrolase</fullName>
        <shortName evidence="5">PPase</shortName>
    </alternativeName>
</protein>
<feature type="binding site" evidence="5">
    <location>
        <position position="72"/>
    </location>
    <ligand>
        <name>Mg(2+)</name>
        <dbReference type="ChEBI" id="CHEBI:18420"/>
        <label>2</label>
    </ligand>
</feature>
<keyword evidence="7" id="KW-1185">Reference proteome</keyword>
<evidence type="ECO:0000256" key="4">
    <source>
        <dbReference type="ARBA" id="ARBA00022842"/>
    </source>
</evidence>
<dbReference type="InterPro" id="IPR036649">
    <property type="entry name" value="Pyrophosphatase_sf"/>
</dbReference>
<evidence type="ECO:0000256" key="3">
    <source>
        <dbReference type="ARBA" id="ARBA00022801"/>
    </source>
</evidence>